<dbReference type="Gene3D" id="3.40.630.20">
    <property type="entry name" value="Peptidase C15, pyroglutamyl peptidase I-like"/>
    <property type="match status" value="1"/>
</dbReference>
<dbReference type="Pfam" id="PF01470">
    <property type="entry name" value="Peptidase_C15"/>
    <property type="match status" value="1"/>
</dbReference>
<dbReference type="GO" id="GO:0005829">
    <property type="term" value="C:cytosol"/>
    <property type="evidence" value="ECO:0007669"/>
    <property type="project" value="InterPro"/>
</dbReference>
<dbReference type="Proteomes" id="UP000546252">
    <property type="component" value="Unassembled WGS sequence"/>
</dbReference>
<comment type="catalytic activity">
    <reaction evidence="6">
        <text>Release of an N-terminal pyroglutamyl group from a polypeptide, the second amino acid generally not being Pro.</text>
        <dbReference type="EC" id="3.4.19.3"/>
    </reaction>
</comment>
<organism evidence="7 8">
    <name type="scientific">Nesterenkonia jeotgali</name>
    <dbReference type="NCBI Taxonomy" id="317018"/>
    <lineage>
        <taxon>Bacteria</taxon>
        <taxon>Bacillati</taxon>
        <taxon>Actinomycetota</taxon>
        <taxon>Actinomycetes</taxon>
        <taxon>Micrococcales</taxon>
        <taxon>Micrococcaceae</taxon>
        <taxon>Nesterenkonia</taxon>
    </lineage>
</organism>
<dbReference type="RefSeq" id="WP_182495708.1">
    <property type="nucleotide sequence ID" value="NZ_BAAAKT010000004.1"/>
</dbReference>
<evidence type="ECO:0000256" key="2">
    <source>
        <dbReference type="ARBA" id="ARBA00022490"/>
    </source>
</evidence>
<protein>
    <recommendedName>
        <fullName evidence="6">Pyroglutamyl-peptidase I</fullName>
        <ecNumber evidence="6">3.4.19.3</ecNumber>
    </recommendedName>
</protein>
<keyword evidence="3" id="KW-0645">Protease</keyword>
<evidence type="ECO:0000256" key="4">
    <source>
        <dbReference type="ARBA" id="ARBA00022801"/>
    </source>
</evidence>
<dbReference type="GO" id="GO:0006508">
    <property type="term" value="P:proteolysis"/>
    <property type="evidence" value="ECO:0007669"/>
    <property type="project" value="UniProtKB-KW"/>
</dbReference>
<proteinExistence type="inferred from homology"/>
<dbReference type="PIRSF" id="PIRSF015592">
    <property type="entry name" value="Prld-crbxl_pptds"/>
    <property type="match status" value="1"/>
</dbReference>
<dbReference type="InterPro" id="IPR036440">
    <property type="entry name" value="Peptidase_C15-like_sf"/>
</dbReference>
<dbReference type="GO" id="GO:0016920">
    <property type="term" value="F:pyroglutamyl-peptidase activity"/>
    <property type="evidence" value="ECO:0007669"/>
    <property type="project" value="UniProtKB-EC"/>
</dbReference>
<dbReference type="PRINTS" id="PR00706">
    <property type="entry name" value="PYROGLUPTASE"/>
</dbReference>
<accession>A0A839FU65</accession>
<evidence type="ECO:0000313" key="7">
    <source>
        <dbReference type="EMBL" id="MBA8922121.1"/>
    </source>
</evidence>
<feature type="active site" evidence="6">
    <location>
        <position position="169"/>
    </location>
</feature>
<dbReference type="SUPFAM" id="SSF53182">
    <property type="entry name" value="Pyrrolidone carboxyl peptidase (pyroglutamate aminopeptidase)"/>
    <property type="match status" value="1"/>
</dbReference>
<comment type="similarity">
    <text evidence="1">Belongs to the peptidase C15 family.</text>
</comment>
<name>A0A839FU65_9MICC</name>
<dbReference type="CDD" id="cd00501">
    <property type="entry name" value="Peptidase_C15"/>
    <property type="match status" value="1"/>
</dbReference>
<dbReference type="PANTHER" id="PTHR23402:SF1">
    <property type="entry name" value="PYROGLUTAMYL-PEPTIDASE I"/>
    <property type="match status" value="1"/>
</dbReference>
<dbReference type="InterPro" id="IPR016125">
    <property type="entry name" value="Peptidase_C15-like"/>
</dbReference>
<sequence length="235" mass="24504">MTSPAPAETVAGAARPVHTVLLTGFQPFAGMDHNPSWNVVTELAERAERAQLRAQAVHGEITVRTALLPVEFEASAQLMEEQIAETDPDLVIAVGLAAGTEAVRLERVGLNLRDARIPDNAGHQPAGEPVVPGGPTAMFSTLRLKAAHALIDAEGIPVTLSLSAGSFVCNSLLYALLHTTGPGPGARAAGFVHVPDLDRPGSEVSLAQAVLALDLLITESLRPEPDLDVPAGLLH</sequence>
<dbReference type="PROSITE" id="PS01334">
    <property type="entry name" value="PYRASE_CYS"/>
    <property type="match status" value="1"/>
</dbReference>
<evidence type="ECO:0000256" key="3">
    <source>
        <dbReference type="ARBA" id="ARBA00022670"/>
    </source>
</evidence>
<dbReference type="EC" id="3.4.19.3" evidence="6"/>
<keyword evidence="2" id="KW-0963">Cytoplasm</keyword>
<dbReference type="InterPro" id="IPR000816">
    <property type="entry name" value="Peptidase_C15"/>
</dbReference>
<reference evidence="7 8" key="1">
    <citation type="submission" date="2020-08" db="EMBL/GenBank/DDBJ databases">
        <title>Sequencing the genomes of 1000 actinobacteria strains.</title>
        <authorList>
            <person name="Klenk H.-P."/>
        </authorList>
    </citation>
    <scope>NUCLEOTIDE SEQUENCE [LARGE SCALE GENOMIC DNA]</scope>
    <source>
        <strain evidence="7 8">DSM 19081</strain>
    </source>
</reference>
<dbReference type="PANTHER" id="PTHR23402">
    <property type="entry name" value="PROTEASE FAMILY C15 PYROGLUTAMYL-PEPTIDASE I-RELATED"/>
    <property type="match status" value="1"/>
</dbReference>
<keyword evidence="4 7" id="KW-0378">Hydrolase</keyword>
<dbReference type="EMBL" id="JACJIH010000001">
    <property type="protein sequence ID" value="MBA8922121.1"/>
    <property type="molecule type" value="Genomic_DNA"/>
</dbReference>
<gene>
    <name evidence="7" type="ORF">HNR24_002054</name>
</gene>
<evidence type="ECO:0000256" key="6">
    <source>
        <dbReference type="PROSITE-ProRule" id="PRU10077"/>
    </source>
</evidence>
<evidence type="ECO:0000256" key="1">
    <source>
        <dbReference type="ARBA" id="ARBA00006641"/>
    </source>
</evidence>
<comment type="caution">
    <text evidence="7">The sequence shown here is derived from an EMBL/GenBank/DDBJ whole genome shotgun (WGS) entry which is preliminary data.</text>
</comment>
<evidence type="ECO:0000256" key="5">
    <source>
        <dbReference type="ARBA" id="ARBA00022807"/>
    </source>
</evidence>
<evidence type="ECO:0000313" key="8">
    <source>
        <dbReference type="Proteomes" id="UP000546252"/>
    </source>
</evidence>
<dbReference type="AlphaFoldDB" id="A0A839FU65"/>
<keyword evidence="5" id="KW-0788">Thiol protease</keyword>
<dbReference type="InterPro" id="IPR033694">
    <property type="entry name" value="PGPEP1_Cys_AS"/>
</dbReference>